<feature type="region of interest" description="Disordered" evidence="1">
    <location>
        <begin position="135"/>
        <end position="230"/>
    </location>
</feature>
<evidence type="ECO:0000313" key="3">
    <source>
        <dbReference type="Proteomes" id="UP001066276"/>
    </source>
</evidence>
<proteinExistence type="predicted"/>
<feature type="region of interest" description="Disordered" evidence="1">
    <location>
        <begin position="64"/>
        <end position="111"/>
    </location>
</feature>
<keyword evidence="3" id="KW-1185">Reference proteome</keyword>
<accession>A0AAV7V8D9</accession>
<sequence length="262" mass="27308">MGPRPSGAPDLRRASPIPGGSGAAQCRSRLLLALTPGLRCHTFRETLSGLPLCLRPSACARQQPAASRDAPAPAEVEGGPGPPGSPQASLLPRGPGAIQCHSPHSTPGPPTELRLLGLVQFQIYGAQPLWGPPISAGLHQSPGDRVRPSAARASSRRRPSVSDVSLSGRPSRVLPSAHSSPPSLGVGPQPHAKPRLQPRGRAAGLLRCLQPGPRRRSLQGSNGGPVASRTGPQYAALTRVLNFPEMARFFYGLMSATPERGD</sequence>
<protein>
    <submittedName>
        <fullName evidence="2">Uncharacterized protein</fullName>
    </submittedName>
</protein>
<dbReference type="AlphaFoldDB" id="A0AAV7V8D9"/>
<feature type="region of interest" description="Disordered" evidence="1">
    <location>
        <begin position="1"/>
        <end position="23"/>
    </location>
</feature>
<organism evidence="2 3">
    <name type="scientific">Pleurodeles waltl</name>
    <name type="common">Iberian ribbed newt</name>
    <dbReference type="NCBI Taxonomy" id="8319"/>
    <lineage>
        <taxon>Eukaryota</taxon>
        <taxon>Metazoa</taxon>
        <taxon>Chordata</taxon>
        <taxon>Craniata</taxon>
        <taxon>Vertebrata</taxon>
        <taxon>Euteleostomi</taxon>
        <taxon>Amphibia</taxon>
        <taxon>Batrachia</taxon>
        <taxon>Caudata</taxon>
        <taxon>Salamandroidea</taxon>
        <taxon>Salamandridae</taxon>
        <taxon>Pleurodelinae</taxon>
        <taxon>Pleurodeles</taxon>
    </lineage>
</organism>
<dbReference type="EMBL" id="JANPWB010000003">
    <property type="protein sequence ID" value="KAJ1197181.1"/>
    <property type="molecule type" value="Genomic_DNA"/>
</dbReference>
<evidence type="ECO:0000256" key="1">
    <source>
        <dbReference type="SAM" id="MobiDB-lite"/>
    </source>
</evidence>
<dbReference type="Proteomes" id="UP001066276">
    <property type="component" value="Chromosome 2_1"/>
</dbReference>
<comment type="caution">
    <text evidence="2">The sequence shown here is derived from an EMBL/GenBank/DDBJ whole genome shotgun (WGS) entry which is preliminary data.</text>
</comment>
<reference evidence="2" key="1">
    <citation type="journal article" date="2022" name="bioRxiv">
        <title>Sequencing and chromosome-scale assembly of the giantPleurodeles waltlgenome.</title>
        <authorList>
            <person name="Brown T."/>
            <person name="Elewa A."/>
            <person name="Iarovenko S."/>
            <person name="Subramanian E."/>
            <person name="Araus A.J."/>
            <person name="Petzold A."/>
            <person name="Susuki M."/>
            <person name="Suzuki K.-i.T."/>
            <person name="Hayashi T."/>
            <person name="Toyoda A."/>
            <person name="Oliveira C."/>
            <person name="Osipova E."/>
            <person name="Leigh N.D."/>
            <person name="Simon A."/>
            <person name="Yun M.H."/>
        </authorList>
    </citation>
    <scope>NUCLEOTIDE SEQUENCE</scope>
    <source>
        <strain evidence="2">20211129_DDA</strain>
        <tissue evidence="2">Liver</tissue>
    </source>
</reference>
<name>A0AAV7V8D9_PLEWA</name>
<evidence type="ECO:0000313" key="2">
    <source>
        <dbReference type="EMBL" id="KAJ1197181.1"/>
    </source>
</evidence>
<gene>
    <name evidence="2" type="ORF">NDU88_001043</name>
</gene>